<comment type="caution">
    <text evidence="1">The sequence shown here is derived from an EMBL/GenBank/DDBJ whole genome shotgun (WGS) entry which is preliminary data.</text>
</comment>
<protein>
    <submittedName>
        <fullName evidence="1">NAD-P-binding protein</fullName>
    </submittedName>
</protein>
<evidence type="ECO:0000313" key="1">
    <source>
        <dbReference type="EMBL" id="KAI0043318.1"/>
    </source>
</evidence>
<proteinExistence type="predicted"/>
<dbReference type="EMBL" id="MU276023">
    <property type="protein sequence ID" value="KAI0043318.1"/>
    <property type="molecule type" value="Genomic_DNA"/>
</dbReference>
<dbReference type="Proteomes" id="UP000814033">
    <property type="component" value="Unassembled WGS sequence"/>
</dbReference>
<evidence type="ECO:0000313" key="2">
    <source>
        <dbReference type="Proteomes" id="UP000814033"/>
    </source>
</evidence>
<accession>A0ACB8RGU7</accession>
<sequence length="341" mass="36958">MQHSPLVLVTGASGFLGSNIVDQLLASNYRVRGTARPSAAERLKEGYSSFGERFQVTVLNNFDEDDLTAAVDGIYALIHVAWVFPPEGSRAKMSEIAVKGVQRLSQAALAAGAKKIVVTSGIGGLVMIPNMFKDRTIGIDENPNWTLEDALKPGTPAPAIYSMSKYLADSAMIEFGKAHPEVQVSIIHPPWTYGPYGHGQVIKSFQVGTNHRINALINGPKGRLLPKQGFNPPQFCHVADAARAHVLALEAPPSPTGPRRVIAVAGAFTWRQAVAHLAKARPELKDRLPVIPDEPDEFAFAKFDVSSAAEIGLTEYIGWEMTVEDTVDDILKREAELKEAT</sequence>
<gene>
    <name evidence="1" type="ORF">FA95DRAFT_1563443</name>
</gene>
<organism evidence="1 2">
    <name type="scientific">Auriscalpium vulgare</name>
    <dbReference type="NCBI Taxonomy" id="40419"/>
    <lineage>
        <taxon>Eukaryota</taxon>
        <taxon>Fungi</taxon>
        <taxon>Dikarya</taxon>
        <taxon>Basidiomycota</taxon>
        <taxon>Agaricomycotina</taxon>
        <taxon>Agaricomycetes</taxon>
        <taxon>Russulales</taxon>
        <taxon>Auriscalpiaceae</taxon>
        <taxon>Auriscalpium</taxon>
    </lineage>
</organism>
<reference evidence="1" key="2">
    <citation type="journal article" date="2022" name="New Phytol.">
        <title>Evolutionary transition to the ectomycorrhizal habit in the genomes of a hyperdiverse lineage of mushroom-forming fungi.</title>
        <authorList>
            <person name="Looney B."/>
            <person name="Miyauchi S."/>
            <person name="Morin E."/>
            <person name="Drula E."/>
            <person name="Courty P.E."/>
            <person name="Kohler A."/>
            <person name="Kuo A."/>
            <person name="LaButti K."/>
            <person name="Pangilinan J."/>
            <person name="Lipzen A."/>
            <person name="Riley R."/>
            <person name="Andreopoulos W."/>
            <person name="He G."/>
            <person name="Johnson J."/>
            <person name="Nolan M."/>
            <person name="Tritt A."/>
            <person name="Barry K.W."/>
            <person name="Grigoriev I.V."/>
            <person name="Nagy L.G."/>
            <person name="Hibbett D."/>
            <person name="Henrissat B."/>
            <person name="Matheny P.B."/>
            <person name="Labbe J."/>
            <person name="Martin F.M."/>
        </authorList>
    </citation>
    <scope>NUCLEOTIDE SEQUENCE</scope>
    <source>
        <strain evidence="1">FP105234-sp</strain>
    </source>
</reference>
<name>A0ACB8RGU7_9AGAM</name>
<keyword evidence="2" id="KW-1185">Reference proteome</keyword>
<reference evidence="1" key="1">
    <citation type="submission" date="2021-02" db="EMBL/GenBank/DDBJ databases">
        <authorList>
            <consortium name="DOE Joint Genome Institute"/>
            <person name="Ahrendt S."/>
            <person name="Looney B.P."/>
            <person name="Miyauchi S."/>
            <person name="Morin E."/>
            <person name="Drula E."/>
            <person name="Courty P.E."/>
            <person name="Chicoki N."/>
            <person name="Fauchery L."/>
            <person name="Kohler A."/>
            <person name="Kuo A."/>
            <person name="Labutti K."/>
            <person name="Pangilinan J."/>
            <person name="Lipzen A."/>
            <person name="Riley R."/>
            <person name="Andreopoulos W."/>
            <person name="He G."/>
            <person name="Johnson J."/>
            <person name="Barry K.W."/>
            <person name="Grigoriev I.V."/>
            <person name="Nagy L."/>
            <person name="Hibbett D."/>
            <person name="Henrissat B."/>
            <person name="Matheny P.B."/>
            <person name="Labbe J."/>
            <person name="Martin F."/>
        </authorList>
    </citation>
    <scope>NUCLEOTIDE SEQUENCE</scope>
    <source>
        <strain evidence="1">FP105234-sp</strain>
    </source>
</reference>